<evidence type="ECO:0000313" key="7">
    <source>
        <dbReference type="Proteomes" id="UP000078406"/>
    </source>
</evidence>
<name>A0A177Y359_9VIBR</name>
<keyword evidence="3" id="KW-0804">Transcription</keyword>
<dbReference type="InterPro" id="IPR000551">
    <property type="entry name" value="MerR-type_HTH_dom"/>
</dbReference>
<dbReference type="PRINTS" id="PR00040">
    <property type="entry name" value="HTHMERR"/>
</dbReference>
<dbReference type="Proteomes" id="UP000078406">
    <property type="component" value="Unassembled WGS sequence"/>
</dbReference>
<proteinExistence type="predicted"/>
<evidence type="ECO:0000256" key="3">
    <source>
        <dbReference type="ARBA" id="ARBA00023163"/>
    </source>
</evidence>
<dbReference type="SMART" id="SM00422">
    <property type="entry name" value="HTH_MERR"/>
    <property type="match status" value="1"/>
</dbReference>
<dbReference type="InterPro" id="IPR009061">
    <property type="entry name" value="DNA-bd_dom_put_sf"/>
</dbReference>
<keyword evidence="1" id="KW-0805">Transcription regulation</keyword>
<evidence type="ECO:0000259" key="5">
    <source>
        <dbReference type="PROSITE" id="PS50937"/>
    </source>
</evidence>
<dbReference type="PANTHER" id="PTHR30204">
    <property type="entry name" value="REDOX-CYCLING DRUG-SENSING TRANSCRIPTIONAL ACTIVATOR SOXR"/>
    <property type="match status" value="1"/>
</dbReference>
<evidence type="ECO:0000256" key="1">
    <source>
        <dbReference type="ARBA" id="ARBA00023015"/>
    </source>
</evidence>
<keyword evidence="4" id="KW-0175">Coiled coil</keyword>
<feature type="domain" description="HTH merR-type" evidence="5">
    <location>
        <begin position="1"/>
        <end position="69"/>
    </location>
</feature>
<feature type="coiled-coil region" evidence="4">
    <location>
        <begin position="81"/>
        <end position="115"/>
    </location>
</feature>
<dbReference type="AlphaFoldDB" id="A0A177Y359"/>
<reference evidence="6 7" key="1">
    <citation type="journal article" date="2016" name="Syst. Appl. Microbiol.">
        <title>Vibrio bivalvicida sp. nov., a novel larval pathogen for bivalve molluscs reared in a hatchery.</title>
        <authorList>
            <person name="Dubert J."/>
            <person name="Romalde J.L."/>
            <person name="Prado S."/>
            <person name="Barja J.L."/>
        </authorList>
    </citation>
    <scope>NUCLEOTIDE SEQUENCE [LARGE SCALE GENOMIC DNA]</scope>
    <source>
        <strain evidence="6 7">605</strain>
    </source>
</reference>
<evidence type="ECO:0000256" key="2">
    <source>
        <dbReference type="ARBA" id="ARBA00023125"/>
    </source>
</evidence>
<dbReference type="RefSeq" id="WP_054963228.1">
    <property type="nucleotide sequence ID" value="NZ_LLEI02000020.1"/>
</dbReference>
<dbReference type="InterPro" id="IPR047057">
    <property type="entry name" value="MerR_fam"/>
</dbReference>
<accession>A0A177Y359</accession>
<dbReference type="Pfam" id="PF13411">
    <property type="entry name" value="MerR_1"/>
    <property type="match status" value="1"/>
</dbReference>
<protein>
    <submittedName>
        <fullName evidence="6">MerR family transcriptional regulator</fullName>
    </submittedName>
</protein>
<dbReference type="SUPFAM" id="SSF46955">
    <property type="entry name" value="Putative DNA-binding domain"/>
    <property type="match status" value="1"/>
</dbReference>
<organism evidence="6 7">
    <name type="scientific">Vibrio bivalvicida</name>
    <dbReference type="NCBI Taxonomy" id="1276888"/>
    <lineage>
        <taxon>Bacteria</taxon>
        <taxon>Pseudomonadati</taxon>
        <taxon>Pseudomonadota</taxon>
        <taxon>Gammaproteobacteria</taxon>
        <taxon>Vibrionales</taxon>
        <taxon>Vibrionaceae</taxon>
        <taxon>Vibrio</taxon>
        <taxon>Vibrio oreintalis group</taxon>
    </lineage>
</organism>
<gene>
    <name evidence="6" type="ORF">APB76_04905</name>
</gene>
<dbReference type="GO" id="GO:0003700">
    <property type="term" value="F:DNA-binding transcription factor activity"/>
    <property type="evidence" value="ECO:0007669"/>
    <property type="project" value="InterPro"/>
</dbReference>
<comment type="caution">
    <text evidence="6">The sequence shown here is derived from an EMBL/GenBank/DDBJ whole genome shotgun (WGS) entry which is preliminary data.</text>
</comment>
<dbReference type="GO" id="GO:0003677">
    <property type="term" value="F:DNA binding"/>
    <property type="evidence" value="ECO:0007669"/>
    <property type="project" value="UniProtKB-KW"/>
</dbReference>
<sequence>MLTTEIARAAGVTAETVRFYTRKGLLYAERDPNNGYKIYHQSAVNRLKFISHARAIGFSLSQIQEIIDYSEQGLTPCPAVRQMLTDKIVETKQKIEEYQRHLAMMEATYTEWDKKPDMDPNGNALCCLIEDWSEKHHQVLPEEN</sequence>
<dbReference type="PROSITE" id="PS50937">
    <property type="entry name" value="HTH_MERR_2"/>
    <property type="match status" value="1"/>
</dbReference>
<evidence type="ECO:0000256" key="4">
    <source>
        <dbReference type="SAM" id="Coils"/>
    </source>
</evidence>
<evidence type="ECO:0000313" key="6">
    <source>
        <dbReference type="EMBL" id="OAJ95309.1"/>
    </source>
</evidence>
<dbReference type="Gene3D" id="1.10.1660.10">
    <property type="match status" value="1"/>
</dbReference>
<dbReference type="EMBL" id="LLEI02000020">
    <property type="protein sequence ID" value="OAJ95309.1"/>
    <property type="molecule type" value="Genomic_DNA"/>
</dbReference>
<keyword evidence="2" id="KW-0238">DNA-binding</keyword>
<dbReference type="PANTHER" id="PTHR30204:SF94">
    <property type="entry name" value="HEAVY METAL-DEPENDENT TRANSCRIPTIONAL REGULATOR HI_0293-RELATED"/>
    <property type="match status" value="1"/>
</dbReference>